<evidence type="ECO:0000313" key="1">
    <source>
        <dbReference type="EMBL" id="GFO11016.1"/>
    </source>
</evidence>
<reference evidence="1 2" key="1">
    <citation type="journal article" date="2021" name="Elife">
        <title>Chloroplast acquisition without the gene transfer in kleptoplastic sea slugs, Plakobranchus ocellatus.</title>
        <authorList>
            <person name="Maeda T."/>
            <person name="Takahashi S."/>
            <person name="Yoshida T."/>
            <person name="Shimamura S."/>
            <person name="Takaki Y."/>
            <person name="Nagai Y."/>
            <person name="Toyoda A."/>
            <person name="Suzuki Y."/>
            <person name="Arimoto A."/>
            <person name="Ishii H."/>
            <person name="Satoh N."/>
            <person name="Nishiyama T."/>
            <person name="Hasebe M."/>
            <person name="Maruyama T."/>
            <person name="Minagawa J."/>
            <person name="Obokata J."/>
            <person name="Shigenobu S."/>
        </authorList>
    </citation>
    <scope>NUCLEOTIDE SEQUENCE [LARGE SCALE GENOMIC DNA]</scope>
</reference>
<evidence type="ECO:0000313" key="2">
    <source>
        <dbReference type="Proteomes" id="UP000735302"/>
    </source>
</evidence>
<name>A0AAV4AS66_9GAST</name>
<protein>
    <submittedName>
        <fullName evidence="1">Uncharacterized protein</fullName>
    </submittedName>
</protein>
<dbReference type="AlphaFoldDB" id="A0AAV4AS66"/>
<dbReference type="Proteomes" id="UP000735302">
    <property type="component" value="Unassembled WGS sequence"/>
</dbReference>
<organism evidence="1 2">
    <name type="scientific">Plakobranchus ocellatus</name>
    <dbReference type="NCBI Taxonomy" id="259542"/>
    <lineage>
        <taxon>Eukaryota</taxon>
        <taxon>Metazoa</taxon>
        <taxon>Spiralia</taxon>
        <taxon>Lophotrochozoa</taxon>
        <taxon>Mollusca</taxon>
        <taxon>Gastropoda</taxon>
        <taxon>Heterobranchia</taxon>
        <taxon>Euthyneura</taxon>
        <taxon>Panpulmonata</taxon>
        <taxon>Sacoglossa</taxon>
        <taxon>Placobranchoidea</taxon>
        <taxon>Plakobranchidae</taxon>
        <taxon>Plakobranchus</taxon>
    </lineage>
</organism>
<sequence length="121" mass="14046">MARKINMPMSSLLGKCIITSSIKVTINFTYTSLEDIFNLGDICREWTQPHWRTIHKKVISGFQTLHPARGPESSTAVRRLWRRTAAFCAETRHTWPSHHLVNEKMTIIKTQDANIRQTQKK</sequence>
<accession>A0AAV4AS66</accession>
<comment type="caution">
    <text evidence="1">The sequence shown here is derived from an EMBL/GenBank/DDBJ whole genome shotgun (WGS) entry which is preliminary data.</text>
</comment>
<keyword evidence="2" id="KW-1185">Reference proteome</keyword>
<proteinExistence type="predicted"/>
<dbReference type="EMBL" id="BLXT01004214">
    <property type="protein sequence ID" value="GFO11016.1"/>
    <property type="molecule type" value="Genomic_DNA"/>
</dbReference>
<gene>
    <name evidence="1" type="ORF">PoB_003752100</name>
</gene>